<protein>
    <recommendedName>
        <fullName evidence="2">CAAX prenyl protease 2/Lysostaphin resistance protein A-like domain-containing protein</fullName>
    </recommendedName>
</protein>
<organism evidence="3 4">
    <name type="scientific">Micromonospora nigra</name>
    <dbReference type="NCBI Taxonomy" id="145857"/>
    <lineage>
        <taxon>Bacteria</taxon>
        <taxon>Bacillati</taxon>
        <taxon>Actinomycetota</taxon>
        <taxon>Actinomycetes</taxon>
        <taxon>Micromonosporales</taxon>
        <taxon>Micromonosporaceae</taxon>
        <taxon>Micromonospora</taxon>
    </lineage>
</organism>
<dbReference type="InterPro" id="IPR052710">
    <property type="entry name" value="CAAX_protease"/>
</dbReference>
<dbReference type="Proteomes" id="UP000199699">
    <property type="component" value="Unassembled WGS sequence"/>
</dbReference>
<sequence length="228" mass="23683">MVIPVPVRTAGLFLAGSLICFVVPPLAAGLFAADGTPVVLLAVAGAELVSAVLLITWWLRRHGFDHRTLGLTSRHWRRDTLIAAATVPPRLLLEFGVLLPASGGAANPEVQEILRMTTGGAVAVAAALVLGVVGGGIAEELYFRGFLLGAIPHRFTRPRVALRVAAVVSVLLFGLLHLPANALNALSIAVAGLVYTGLFLATRRLTAAVVAHALWNTAAVGAVLVSYG</sequence>
<evidence type="ECO:0000256" key="1">
    <source>
        <dbReference type="SAM" id="Phobius"/>
    </source>
</evidence>
<name>A0A1C6S3V8_9ACTN</name>
<evidence type="ECO:0000313" key="4">
    <source>
        <dbReference type="Proteomes" id="UP000199699"/>
    </source>
</evidence>
<dbReference type="STRING" id="145857.GA0070616_2821"/>
<feature type="transmembrane region" description="Helical" evidence="1">
    <location>
        <begin position="208"/>
        <end position="227"/>
    </location>
</feature>
<keyword evidence="4" id="KW-1185">Reference proteome</keyword>
<gene>
    <name evidence="3" type="ORF">GA0070616_2821</name>
</gene>
<dbReference type="RefSeq" id="WP_217628195.1">
    <property type="nucleotide sequence ID" value="NZ_FMHT01000003.1"/>
</dbReference>
<dbReference type="Pfam" id="PF02517">
    <property type="entry name" value="Rce1-like"/>
    <property type="match status" value="1"/>
</dbReference>
<keyword evidence="1" id="KW-1133">Transmembrane helix</keyword>
<feature type="transmembrane region" description="Helical" evidence="1">
    <location>
        <begin position="160"/>
        <end position="176"/>
    </location>
</feature>
<evidence type="ECO:0000313" key="3">
    <source>
        <dbReference type="EMBL" id="SCL23944.1"/>
    </source>
</evidence>
<feature type="transmembrane region" description="Helical" evidence="1">
    <location>
        <begin position="12"/>
        <end position="32"/>
    </location>
</feature>
<feature type="transmembrane region" description="Helical" evidence="1">
    <location>
        <begin position="182"/>
        <end position="201"/>
    </location>
</feature>
<proteinExistence type="predicted"/>
<dbReference type="InterPro" id="IPR003675">
    <property type="entry name" value="Rce1/LyrA-like_dom"/>
</dbReference>
<dbReference type="PANTHER" id="PTHR36435">
    <property type="entry name" value="SLR1288 PROTEIN"/>
    <property type="match status" value="1"/>
</dbReference>
<dbReference type="GO" id="GO:0004175">
    <property type="term" value="F:endopeptidase activity"/>
    <property type="evidence" value="ECO:0007669"/>
    <property type="project" value="UniProtKB-ARBA"/>
</dbReference>
<keyword evidence="1" id="KW-0812">Transmembrane</keyword>
<feature type="domain" description="CAAX prenyl protease 2/Lysostaphin resistance protein A-like" evidence="2">
    <location>
        <begin position="125"/>
        <end position="217"/>
    </location>
</feature>
<evidence type="ECO:0000259" key="2">
    <source>
        <dbReference type="Pfam" id="PF02517"/>
    </source>
</evidence>
<dbReference type="AlphaFoldDB" id="A0A1C6S3V8"/>
<reference evidence="3 4" key="1">
    <citation type="submission" date="2016-06" db="EMBL/GenBank/DDBJ databases">
        <authorList>
            <person name="Kjaerup R.B."/>
            <person name="Dalgaard T.S."/>
            <person name="Juul-Madsen H.R."/>
        </authorList>
    </citation>
    <scope>NUCLEOTIDE SEQUENCE [LARGE SCALE GENOMIC DNA]</scope>
    <source>
        <strain evidence="3 4">DSM 43818</strain>
    </source>
</reference>
<keyword evidence="1" id="KW-0472">Membrane</keyword>
<accession>A0A1C6S3V8</accession>
<feature type="transmembrane region" description="Helical" evidence="1">
    <location>
        <begin position="38"/>
        <end position="59"/>
    </location>
</feature>
<feature type="transmembrane region" description="Helical" evidence="1">
    <location>
        <begin position="119"/>
        <end position="139"/>
    </location>
</feature>
<dbReference type="PANTHER" id="PTHR36435:SF1">
    <property type="entry name" value="CAAX AMINO TERMINAL PROTEASE FAMILY PROTEIN"/>
    <property type="match status" value="1"/>
</dbReference>
<dbReference type="GO" id="GO:0080120">
    <property type="term" value="P:CAAX-box protein maturation"/>
    <property type="evidence" value="ECO:0007669"/>
    <property type="project" value="UniProtKB-ARBA"/>
</dbReference>
<dbReference type="EMBL" id="FMHT01000003">
    <property type="protein sequence ID" value="SCL23944.1"/>
    <property type="molecule type" value="Genomic_DNA"/>
</dbReference>